<sequence>MTFKKDYNELLLYLLRELVKNALLFEEIVMGSTSGLEHIDVKVDDLQNKAQEHEIYDLKPFFK</sequence>
<feature type="domain" description="DNA replication licensing factor MCM2-like winged-helix" evidence="1">
    <location>
        <begin position="5"/>
        <end position="63"/>
    </location>
</feature>
<proteinExistence type="predicted"/>
<comment type="caution">
    <text evidence="2">The sequence shown here is derived from an EMBL/GenBank/DDBJ whole genome shotgun (WGS) entry which is preliminary data.</text>
</comment>
<dbReference type="InterPro" id="IPR059098">
    <property type="entry name" value="WHD_MCM2"/>
</dbReference>
<evidence type="ECO:0000313" key="2">
    <source>
        <dbReference type="EMBL" id="MED6169348.1"/>
    </source>
</evidence>
<accession>A0ABU6VA60</accession>
<protein>
    <recommendedName>
        <fullName evidence="1">DNA replication licensing factor MCM2-like winged-helix domain-containing protein</fullName>
    </recommendedName>
</protein>
<gene>
    <name evidence="2" type="ORF">PIB30_020654</name>
</gene>
<evidence type="ECO:0000313" key="3">
    <source>
        <dbReference type="Proteomes" id="UP001341840"/>
    </source>
</evidence>
<dbReference type="Pfam" id="PF23669">
    <property type="entry name" value="WHD_MCM2"/>
    <property type="match status" value="1"/>
</dbReference>
<keyword evidence="3" id="KW-1185">Reference proteome</keyword>
<organism evidence="2 3">
    <name type="scientific">Stylosanthes scabra</name>
    <dbReference type="NCBI Taxonomy" id="79078"/>
    <lineage>
        <taxon>Eukaryota</taxon>
        <taxon>Viridiplantae</taxon>
        <taxon>Streptophyta</taxon>
        <taxon>Embryophyta</taxon>
        <taxon>Tracheophyta</taxon>
        <taxon>Spermatophyta</taxon>
        <taxon>Magnoliopsida</taxon>
        <taxon>eudicotyledons</taxon>
        <taxon>Gunneridae</taxon>
        <taxon>Pentapetalae</taxon>
        <taxon>rosids</taxon>
        <taxon>fabids</taxon>
        <taxon>Fabales</taxon>
        <taxon>Fabaceae</taxon>
        <taxon>Papilionoideae</taxon>
        <taxon>50 kb inversion clade</taxon>
        <taxon>dalbergioids sensu lato</taxon>
        <taxon>Dalbergieae</taxon>
        <taxon>Pterocarpus clade</taxon>
        <taxon>Stylosanthes</taxon>
    </lineage>
</organism>
<dbReference type="EMBL" id="JASCZI010151101">
    <property type="protein sequence ID" value="MED6169348.1"/>
    <property type="molecule type" value="Genomic_DNA"/>
</dbReference>
<reference evidence="2 3" key="1">
    <citation type="journal article" date="2023" name="Plants (Basel)">
        <title>Bridging the Gap: Combining Genomics and Transcriptomics Approaches to Understand Stylosanthes scabra, an Orphan Legume from the Brazilian Caatinga.</title>
        <authorList>
            <person name="Ferreira-Neto J.R.C."/>
            <person name="da Silva M.D."/>
            <person name="Binneck E."/>
            <person name="de Melo N.F."/>
            <person name="da Silva R.H."/>
            <person name="de Melo A.L.T.M."/>
            <person name="Pandolfi V."/>
            <person name="Bustamante F.O."/>
            <person name="Brasileiro-Vidal A.C."/>
            <person name="Benko-Iseppon A.M."/>
        </authorList>
    </citation>
    <scope>NUCLEOTIDE SEQUENCE [LARGE SCALE GENOMIC DNA]</scope>
    <source>
        <tissue evidence="2">Leaves</tissue>
    </source>
</reference>
<name>A0ABU6VA60_9FABA</name>
<dbReference type="Proteomes" id="UP001341840">
    <property type="component" value="Unassembled WGS sequence"/>
</dbReference>
<evidence type="ECO:0000259" key="1">
    <source>
        <dbReference type="Pfam" id="PF23669"/>
    </source>
</evidence>